<dbReference type="AlphaFoldDB" id="A0A2P9EL70"/>
<feature type="transmembrane region" description="Helical" evidence="1">
    <location>
        <begin position="6"/>
        <end position="28"/>
    </location>
</feature>
<accession>A0A2P9EL70</accession>
<dbReference type="Proteomes" id="UP000308142">
    <property type="component" value="Plasmid RCS93_pII"/>
</dbReference>
<gene>
    <name evidence="2" type="ORF">RCS93_PII0007</name>
</gene>
<dbReference type="RefSeq" id="WP_052962073.1">
    <property type="nucleotide sequence ID" value="NZ_CP103482.1"/>
</dbReference>
<keyword evidence="1" id="KW-0812">Transmembrane</keyword>
<dbReference type="EMBL" id="LT985310">
    <property type="protein sequence ID" value="SPE04149.1"/>
    <property type="molecule type" value="Genomic_DNA"/>
</dbReference>
<geneLocation type="plasmid" evidence="3">
    <name>rcs93_pii</name>
</geneLocation>
<sequence>MRDDNYLDGLIAGGTVAISFAGLILLIVSNLKNEAETEKTAFYEWADSHCEKIEKNFKCY</sequence>
<protein>
    <submittedName>
        <fullName evidence="2">Uncharacterized protein</fullName>
    </submittedName>
</protein>
<keyword evidence="1" id="KW-1133">Transmembrane helix</keyword>
<name>A0A2P9EL70_ECOLX</name>
<keyword evidence="2" id="KW-0614">Plasmid</keyword>
<organism evidence="2 3">
    <name type="scientific">Escherichia coli</name>
    <dbReference type="NCBI Taxonomy" id="562"/>
    <lineage>
        <taxon>Bacteria</taxon>
        <taxon>Pseudomonadati</taxon>
        <taxon>Pseudomonadota</taxon>
        <taxon>Gammaproteobacteria</taxon>
        <taxon>Enterobacterales</taxon>
        <taxon>Enterobacteriaceae</taxon>
        <taxon>Escherichia</taxon>
    </lineage>
</organism>
<evidence type="ECO:0000256" key="1">
    <source>
        <dbReference type="SAM" id="Phobius"/>
    </source>
</evidence>
<evidence type="ECO:0000313" key="3">
    <source>
        <dbReference type="Proteomes" id="UP000308142"/>
    </source>
</evidence>
<reference evidence="3" key="1">
    <citation type="submission" date="2018-02" db="EMBL/GenBank/DDBJ databases">
        <authorList>
            <person name="Cea G.-C."/>
            <person name="William W."/>
        </authorList>
    </citation>
    <scope>NUCLEOTIDE SEQUENCE [LARGE SCALE GENOMIC DNA]</scope>
    <source>
        <strain evidence="3">CIP106223</strain>
        <plasmid evidence="3">rcs93_pii</plasmid>
    </source>
</reference>
<evidence type="ECO:0000313" key="2">
    <source>
        <dbReference type="EMBL" id="SPE04149.1"/>
    </source>
</evidence>
<keyword evidence="1" id="KW-0472">Membrane</keyword>
<proteinExistence type="predicted"/>